<evidence type="ECO:0000313" key="1">
    <source>
        <dbReference type="EMBL" id="GIY84685.1"/>
    </source>
</evidence>
<proteinExistence type="predicted"/>
<reference evidence="1 2" key="1">
    <citation type="submission" date="2021-06" db="EMBL/GenBank/DDBJ databases">
        <title>Caerostris extrusa draft genome.</title>
        <authorList>
            <person name="Kono N."/>
            <person name="Arakawa K."/>
        </authorList>
    </citation>
    <scope>NUCLEOTIDE SEQUENCE [LARGE SCALE GENOMIC DNA]</scope>
</reference>
<dbReference type="Proteomes" id="UP001054945">
    <property type="component" value="Unassembled WGS sequence"/>
</dbReference>
<keyword evidence="2" id="KW-1185">Reference proteome</keyword>
<evidence type="ECO:0000313" key="2">
    <source>
        <dbReference type="Proteomes" id="UP001054945"/>
    </source>
</evidence>
<accession>A0AAV4WP28</accession>
<organism evidence="1 2">
    <name type="scientific">Caerostris extrusa</name>
    <name type="common">Bark spider</name>
    <name type="synonym">Caerostris bankana</name>
    <dbReference type="NCBI Taxonomy" id="172846"/>
    <lineage>
        <taxon>Eukaryota</taxon>
        <taxon>Metazoa</taxon>
        <taxon>Ecdysozoa</taxon>
        <taxon>Arthropoda</taxon>
        <taxon>Chelicerata</taxon>
        <taxon>Arachnida</taxon>
        <taxon>Araneae</taxon>
        <taxon>Araneomorphae</taxon>
        <taxon>Entelegynae</taxon>
        <taxon>Araneoidea</taxon>
        <taxon>Araneidae</taxon>
        <taxon>Caerostris</taxon>
    </lineage>
</organism>
<sequence>MSFLFSTFDVLKKSFGTVTADMWRILRHLACNSRLVTLGPQFVITNGNEYRQSWHLEILYLCLLLFETYRKFPGLQTYHDFPQ</sequence>
<dbReference type="EMBL" id="BPLR01016544">
    <property type="protein sequence ID" value="GIY84685.1"/>
    <property type="molecule type" value="Genomic_DNA"/>
</dbReference>
<name>A0AAV4WP28_CAEEX</name>
<dbReference type="AlphaFoldDB" id="A0AAV4WP28"/>
<comment type="caution">
    <text evidence="1">The sequence shown here is derived from an EMBL/GenBank/DDBJ whole genome shotgun (WGS) entry which is preliminary data.</text>
</comment>
<gene>
    <name evidence="1" type="ORF">CEXT_233321</name>
</gene>
<protein>
    <submittedName>
        <fullName evidence="1">Uncharacterized protein</fullName>
    </submittedName>
</protein>